<name>A0AAD4LI02_9AGAM</name>
<keyword evidence="2" id="KW-1185">Reference proteome</keyword>
<reference evidence="1" key="1">
    <citation type="submission" date="2022-01" db="EMBL/GenBank/DDBJ databases">
        <title>Comparative genomics reveals a dynamic genome evolution in the ectomycorrhizal milk-cap (Lactarius) mushrooms.</title>
        <authorList>
            <consortium name="DOE Joint Genome Institute"/>
            <person name="Lebreton A."/>
            <person name="Tang N."/>
            <person name="Kuo A."/>
            <person name="LaButti K."/>
            <person name="Drula E."/>
            <person name="Barry K."/>
            <person name="Clum A."/>
            <person name="Lipzen A."/>
            <person name="Mousain D."/>
            <person name="Ng V."/>
            <person name="Wang R."/>
            <person name="Wang X."/>
            <person name="Dai Y."/>
            <person name="Henrissat B."/>
            <person name="Grigoriev I.V."/>
            <person name="Guerin-Laguette A."/>
            <person name="Yu F."/>
            <person name="Martin F.M."/>
        </authorList>
    </citation>
    <scope>NUCLEOTIDE SEQUENCE</scope>
    <source>
        <strain evidence="1">QP</strain>
    </source>
</reference>
<dbReference type="AlphaFoldDB" id="A0AAD4LI02"/>
<protein>
    <recommendedName>
        <fullName evidence="3">Copper homeostasis protein cutC homolog</fullName>
    </recommendedName>
</protein>
<evidence type="ECO:0000313" key="2">
    <source>
        <dbReference type="Proteomes" id="UP001201163"/>
    </source>
</evidence>
<gene>
    <name evidence="1" type="ORF">EDB92DRAFT_1851759</name>
</gene>
<accession>A0AAD4LI02</accession>
<proteinExistence type="predicted"/>
<dbReference type="InterPro" id="IPR005627">
    <property type="entry name" value="CutC-like"/>
</dbReference>
<sequence>MTTALSCCSAAGAGANRLEVCGNLGIGGGTTPSLGLVRAIQRAVPHIPIMVSPFPSPRHVLHPNHHRCLLPPLNSDERL</sequence>
<evidence type="ECO:0008006" key="3">
    <source>
        <dbReference type="Google" id="ProtNLM"/>
    </source>
</evidence>
<comment type="caution">
    <text evidence="1">The sequence shown here is derived from an EMBL/GenBank/DDBJ whole genome shotgun (WGS) entry which is preliminary data.</text>
</comment>
<dbReference type="Pfam" id="PF03932">
    <property type="entry name" value="CutC"/>
    <property type="match status" value="1"/>
</dbReference>
<dbReference type="Gene3D" id="3.20.20.380">
    <property type="entry name" value="Copper homeostasis (CutC) domain"/>
    <property type="match status" value="1"/>
</dbReference>
<dbReference type="InterPro" id="IPR036822">
    <property type="entry name" value="CutC-like_dom_sf"/>
</dbReference>
<organism evidence="1 2">
    <name type="scientific">Lactarius akahatsu</name>
    <dbReference type="NCBI Taxonomy" id="416441"/>
    <lineage>
        <taxon>Eukaryota</taxon>
        <taxon>Fungi</taxon>
        <taxon>Dikarya</taxon>
        <taxon>Basidiomycota</taxon>
        <taxon>Agaricomycotina</taxon>
        <taxon>Agaricomycetes</taxon>
        <taxon>Russulales</taxon>
        <taxon>Russulaceae</taxon>
        <taxon>Lactarius</taxon>
    </lineage>
</organism>
<dbReference type="Proteomes" id="UP001201163">
    <property type="component" value="Unassembled WGS sequence"/>
</dbReference>
<dbReference type="EMBL" id="JAKELL010000016">
    <property type="protein sequence ID" value="KAH8993938.1"/>
    <property type="molecule type" value="Genomic_DNA"/>
</dbReference>
<evidence type="ECO:0000313" key="1">
    <source>
        <dbReference type="EMBL" id="KAH8993938.1"/>
    </source>
</evidence>
<dbReference type="SUPFAM" id="SSF110395">
    <property type="entry name" value="CutC-like"/>
    <property type="match status" value="1"/>
</dbReference>